<name>G0UVU0_TRYCI</name>
<evidence type="ECO:0000256" key="1">
    <source>
        <dbReference type="SAM" id="Phobius"/>
    </source>
</evidence>
<dbReference type="EMBL" id="HE575323">
    <property type="protein sequence ID" value="CCC93506.1"/>
    <property type="molecule type" value="Genomic_DNA"/>
</dbReference>
<sequence length="196" mass="22282">MRQGRYLCHCSLLLPFPLSLGRCLSMRGSITFFVSLMGKPGLALVFLSAALFSADFGYRNDIVVQSFLLLSSFFEEKKKELFFAEISAHTCAHMKYNLCTLDVYRHVHCYDSHCTFVCNLTFSQSIMEACACKGRHCGLREGISLLDASILRLRTVRNCVPFPWIDVFMCIHFFLFLVVDDPITSVCVVSRHYGFA</sequence>
<dbReference type="AlphaFoldDB" id="G0UVU0"/>
<feature type="transmembrane region" description="Helical" evidence="1">
    <location>
        <begin position="31"/>
        <end position="52"/>
    </location>
</feature>
<keyword evidence="1" id="KW-0812">Transmembrane</keyword>
<protein>
    <submittedName>
        <fullName evidence="2">Uncharacterized protein TCIL3000_10_2670</fullName>
    </submittedName>
</protein>
<keyword evidence="1" id="KW-0472">Membrane</keyword>
<organism evidence="2">
    <name type="scientific">Trypanosoma congolense (strain IL3000)</name>
    <dbReference type="NCBI Taxonomy" id="1068625"/>
    <lineage>
        <taxon>Eukaryota</taxon>
        <taxon>Discoba</taxon>
        <taxon>Euglenozoa</taxon>
        <taxon>Kinetoplastea</taxon>
        <taxon>Metakinetoplastina</taxon>
        <taxon>Trypanosomatida</taxon>
        <taxon>Trypanosomatidae</taxon>
        <taxon>Trypanosoma</taxon>
        <taxon>Nannomonas</taxon>
    </lineage>
</organism>
<keyword evidence="1" id="KW-1133">Transmembrane helix</keyword>
<accession>G0UVU0</accession>
<evidence type="ECO:0000313" key="2">
    <source>
        <dbReference type="EMBL" id="CCC93506.1"/>
    </source>
</evidence>
<gene>
    <name evidence="2" type="ORF">TCIL3000_10_2670</name>
</gene>
<proteinExistence type="predicted"/>
<reference evidence="2" key="1">
    <citation type="journal article" date="2012" name="Proc. Natl. Acad. Sci. U.S.A.">
        <title>Antigenic diversity is generated by distinct evolutionary mechanisms in African trypanosome species.</title>
        <authorList>
            <person name="Jackson A.P."/>
            <person name="Berry A."/>
            <person name="Aslett M."/>
            <person name="Allison H.C."/>
            <person name="Burton P."/>
            <person name="Vavrova-Anderson J."/>
            <person name="Brown R."/>
            <person name="Browne H."/>
            <person name="Corton N."/>
            <person name="Hauser H."/>
            <person name="Gamble J."/>
            <person name="Gilderthorp R."/>
            <person name="Marcello L."/>
            <person name="McQuillan J."/>
            <person name="Otto T.D."/>
            <person name="Quail M.A."/>
            <person name="Sanders M.J."/>
            <person name="van Tonder A."/>
            <person name="Ginger M.L."/>
            <person name="Field M.C."/>
            <person name="Barry J.D."/>
            <person name="Hertz-Fowler C."/>
            <person name="Berriman M."/>
        </authorList>
    </citation>
    <scope>NUCLEOTIDE SEQUENCE</scope>
    <source>
        <strain evidence="2">IL3000</strain>
    </source>
</reference>
<dbReference type="VEuPathDB" id="TriTrypDB:TcIL3000_10_2670"/>